<dbReference type="SUPFAM" id="SSF51395">
    <property type="entry name" value="FMN-linked oxidoreductases"/>
    <property type="match status" value="1"/>
</dbReference>
<feature type="non-terminal residue" evidence="4">
    <location>
        <position position="1"/>
    </location>
</feature>
<evidence type="ECO:0000313" key="5">
    <source>
        <dbReference type="Proteomes" id="UP000243081"/>
    </source>
</evidence>
<feature type="domain" description="FMN hydroxy acid dehydrogenase" evidence="3">
    <location>
        <begin position="103"/>
        <end position="265"/>
    </location>
</feature>
<dbReference type="InterPro" id="IPR000262">
    <property type="entry name" value="FMN-dep_DH"/>
</dbReference>
<accession>A0A179I8X4</accession>
<sequence>STQLSLSALWTKDGVRGRLGYLYRGCWYHQTRLEPGVVCPQLQGHCGQNIHPKSMDFISSAATDLDTKARNVSTYSQTPAAIGSFVISRAWVCLGISSGCPCSPARVCQLVVHPDGEKAVGWTFKTSGVAHCISMSASFSLKILYKTSKATLSSFLMTLPFLPQFYVNKERALSEAFLKQAKELGATAVFLTVDAASTGKREADERVQISEKLASPAAGVTAANDANSLGLGRSLGRFIDNSVTWSDIQWIKRHAPRLKLVLKGI</sequence>
<organism evidence="4 5">
    <name type="scientific">Cordyceps confragosa</name>
    <name type="common">Lecanicillium lecanii</name>
    <dbReference type="NCBI Taxonomy" id="2714763"/>
    <lineage>
        <taxon>Eukaryota</taxon>
        <taxon>Fungi</taxon>
        <taxon>Dikarya</taxon>
        <taxon>Ascomycota</taxon>
        <taxon>Pezizomycotina</taxon>
        <taxon>Sordariomycetes</taxon>
        <taxon>Hypocreomycetidae</taxon>
        <taxon>Hypocreales</taxon>
        <taxon>Cordycipitaceae</taxon>
        <taxon>Akanthomyces</taxon>
    </lineage>
</organism>
<keyword evidence="2" id="KW-0560">Oxidoreductase</keyword>
<protein>
    <recommendedName>
        <fullName evidence="3">FMN hydroxy acid dehydrogenase domain-containing protein</fullName>
    </recommendedName>
</protein>
<dbReference type="EMBL" id="LUKN01002410">
    <property type="protein sequence ID" value="OAQ99115.1"/>
    <property type="molecule type" value="Genomic_DNA"/>
</dbReference>
<dbReference type="AlphaFoldDB" id="A0A179I8X4"/>
<evidence type="ECO:0000259" key="3">
    <source>
        <dbReference type="PROSITE" id="PS51349"/>
    </source>
</evidence>
<dbReference type="GO" id="GO:0016491">
    <property type="term" value="F:oxidoreductase activity"/>
    <property type="evidence" value="ECO:0007669"/>
    <property type="project" value="UniProtKB-KW"/>
</dbReference>
<evidence type="ECO:0000256" key="2">
    <source>
        <dbReference type="ARBA" id="ARBA00023002"/>
    </source>
</evidence>
<evidence type="ECO:0000256" key="1">
    <source>
        <dbReference type="ARBA" id="ARBA00001917"/>
    </source>
</evidence>
<dbReference type="PANTHER" id="PTHR10578">
    <property type="entry name" value="S -2-HYDROXY-ACID OXIDASE-RELATED"/>
    <property type="match status" value="1"/>
</dbReference>
<proteinExistence type="predicted"/>
<feature type="non-terminal residue" evidence="4">
    <location>
        <position position="265"/>
    </location>
</feature>
<name>A0A179I8X4_CORDF</name>
<dbReference type="Proteomes" id="UP000243081">
    <property type="component" value="Unassembled WGS sequence"/>
</dbReference>
<gene>
    <name evidence="4" type="ORF">LLEC1_05804</name>
</gene>
<dbReference type="PANTHER" id="PTHR10578:SF104">
    <property type="entry name" value="CYTOCHROME B2, MITOCHONDRIAL-RELATED"/>
    <property type="match status" value="1"/>
</dbReference>
<keyword evidence="5" id="KW-1185">Reference proteome</keyword>
<dbReference type="InterPro" id="IPR037396">
    <property type="entry name" value="FMN_HAD"/>
</dbReference>
<dbReference type="Gene3D" id="3.20.20.70">
    <property type="entry name" value="Aldolase class I"/>
    <property type="match status" value="1"/>
</dbReference>
<evidence type="ECO:0000313" key="4">
    <source>
        <dbReference type="EMBL" id="OAQ99115.1"/>
    </source>
</evidence>
<dbReference type="InterPro" id="IPR013785">
    <property type="entry name" value="Aldolase_TIM"/>
</dbReference>
<dbReference type="OrthoDB" id="1925334at2759"/>
<comment type="cofactor">
    <cofactor evidence="1">
        <name>FMN</name>
        <dbReference type="ChEBI" id="CHEBI:58210"/>
    </cofactor>
</comment>
<dbReference type="PROSITE" id="PS51349">
    <property type="entry name" value="FMN_HYDROXY_ACID_DH_2"/>
    <property type="match status" value="1"/>
</dbReference>
<reference evidence="4 5" key="1">
    <citation type="submission" date="2016-03" db="EMBL/GenBank/DDBJ databases">
        <title>Fine-scale spatial genetic structure of a fungal parasite of coffee scale insects.</title>
        <authorList>
            <person name="Jackson D."/>
            <person name="Zemenick K.A."/>
            <person name="Malloure B."/>
            <person name="Quandt C.A."/>
            <person name="James T.Y."/>
        </authorList>
    </citation>
    <scope>NUCLEOTIDE SEQUENCE [LARGE SCALE GENOMIC DNA]</scope>
    <source>
        <strain evidence="4 5">UM487</strain>
    </source>
</reference>
<dbReference type="Pfam" id="PF01070">
    <property type="entry name" value="FMN_dh"/>
    <property type="match status" value="1"/>
</dbReference>
<comment type="caution">
    <text evidence="4">The sequence shown here is derived from an EMBL/GenBank/DDBJ whole genome shotgun (WGS) entry which is preliminary data.</text>
</comment>